<keyword evidence="2 4" id="KW-0732">Signal</keyword>
<dbReference type="PANTHER" id="PTHR30483">
    <property type="entry name" value="LEUCINE-SPECIFIC-BINDING PROTEIN"/>
    <property type="match status" value="1"/>
</dbReference>
<reference evidence="6 7" key="1">
    <citation type="submission" date="2021-03" db="EMBL/GenBank/DDBJ databases">
        <title>Genomic Encyclopedia of Type Strains, Phase III (KMG-III): the genomes of soil and plant-associated and newly described type strains.</title>
        <authorList>
            <person name="Whitman W."/>
        </authorList>
    </citation>
    <scope>NUCLEOTIDE SEQUENCE [LARGE SCALE GENOMIC DNA]</scope>
    <source>
        <strain evidence="6 7">IMMIB AFH-6</strain>
    </source>
</reference>
<sequence>MVRSIWGVRSVRGAFLAATMLAGLSIAAPAQAADSIKVGGLATLEGAFTVLGQDGLRGLELALKEANYTAGGKKIELVKGSSDATPDSAIRAARKLVEQDKVDILVGPLSGDEGVAMRDFAKTHPNVTFINGSSAAQDTTLRNPAPNFYRFNTDGVQWAAGLGDYSAKTKGYKRVVTVAEDYGFPYSQVMGFMLEFCKAGGKVADKFWVPIGNKDFSSIIAKIPDNINAIYVALGGADATNFLTQYEQSGGDKPMIAGSITVDQTVLGAKGKRRSYLIGTPSAGPIADTWDDAKWKQFVADYKKAFPDGLPSPSLFAHAYYLAGKAMVAGLNEVKGDLGDGEKKFQAALAKLTMDTPTGKVSLDKNRQAVADIFLTEVVEGPNNTLMNKVVKVIPQVNQTMGMDEAEFLKLGPASRDNPECR</sequence>
<evidence type="ECO:0000313" key="7">
    <source>
        <dbReference type="Proteomes" id="UP000781958"/>
    </source>
</evidence>
<dbReference type="CDD" id="cd06332">
    <property type="entry name" value="PBP1_aromatic_compounds-like"/>
    <property type="match status" value="1"/>
</dbReference>
<dbReference type="InterPro" id="IPR028081">
    <property type="entry name" value="Leu-bd"/>
</dbReference>
<gene>
    <name evidence="6" type="ORF">J2851_000966</name>
</gene>
<dbReference type="RefSeq" id="WP_209764593.1">
    <property type="nucleotide sequence ID" value="NZ_JAGINP010000002.1"/>
</dbReference>
<evidence type="ECO:0000313" key="6">
    <source>
        <dbReference type="EMBL" id="MBP2291224.1"/>
    </source>
</evidence>
<dbReference type="InterPro" id="IPR051010">
    <property type="entry name" value="BCAA_transport"/>
</dbReference>
<proteinExistence type="inferred from homology"/>
<feature type="chain" id="PRO_5047015686" evidence="4">
    <location>
        <begin position="33"/>
        <end position="422"/>
    </location>
</feature>
<comment type="caution">
    <text evidence="6">The sequence shown here is derived from an EMBL/GenBank/DDBJ whole genome shotgun (WGS) entry which is preliminary data.</text>
</comment>
<dbReference type="InterPro" id="IPR028082">
    <property type="entry name" value="Peripla_BP_I"/>
</dbReference>
<organism evidence="6 7">
    <name type="scientific">Azospirillum rugosum</name>
    <dbReference type="NCBI Taxonomy" id="416170"/>
    <lineage>
        <taxon>Bacteria</taxon>
        <taxon>Pseudomonadati</taxon>
        <taxon>Pseudomonadota</taxon>
        <taxon>Alphaproteobacteria</taxon>
        <taxon>Rhodospirillales</taxon>
        <taxon>Azospirillaceae</taxon>
        <taxon>Azospirillum</taxon>
    </lineage>
</organism>
<evidence type="ECO:0000256" key="2">
    <source>
        <dbReference type="ARBA" id="ARBA00022729"/>
    </source>
</evidence>
<keyword evidence="3" id="KW-0029">Amino-acid transport</keyword>
<evidence type="ECO:0000256" key="4">
    <source>
        <dbReference type="SAM" id="SignalP"/>
    </source>
</evidence>
<dbReference type="Proteomes" id="UP000781958">
    <property type="component" value="Unassembled WGS sequence"/>
</dbReference>
<name>A0ABS4SF88_9PROT</name>
<dbReference type="PANTHER" id="PTHR30483:SF6">
    <property type="entry name" value="PERIPLASMIC BINDING PROTEIN OF ABC TRANSPORTER FOR NATURAL AMINO ACIDS"/>
    <property type="match status" value="1"/>
</dbReference>
<protein>
    <submittedName>
        <fullName evidence="6">Branched-chain amino acid transport system substrate-binding protein</fullName>
    </submittedName>
</protein>
<evidence type="ECO:0000256" key="1">
    <source>
        <dbReference type="ARBA" id="ARBA00010062"/>
    </source>
</evidence>
<dbReference type="SUPFAM" id="SSF53822">
    <property type="entry name" value="Periplasmic binding protein-like I"/>
    <property type="match status" value="1"/>
</dbReference>
<comment type="similarity">
    <text evidence="1">Belongs to the leucine-binding protein family.</text>
</comment>
<evidence type="ECO:0000256" key="3">
    <source>
        <dbReference type="ARBA" id="ARBA00022970"/>
    </source>
</evidence>
<feature type="signal peptide" evidence="4">
    <location>
        <begin position="1"/>
        <end position="32"/>
    </location>
</feature>
<dbReference type="Gene3D" id="3.40.50.2300">
    <property type="match status" value="2"/>
</dbReference>
<keyword evidence="7" id="KW-1185">Reference proteome</keyword>
<feature type="domain" description="Leucine-binding protein" evidence="5">
    <location>
        <begin position="35"/>
        <end position="379"/>
    </location>
</feature>
<dbReference type="EMBL" id="JAGINP010000002">
    <property type="protein sequence ID" value="MBP2291224.1"/>
    <property type="molecule type" value="Genomic_DNA"/>
</dbReference>
<dbReference type="Pfam" id="PF13458">
    <property type="entry name" value="Peripla_BP_6"/>
    <property type="match status" value="1"/>
</dbReference>
<keyword evidence="3" id="KW-0813">Transport</keyword>
<accession>A0ABS4SF88</accession>
<evidence type="ECO:0000259" key="5">
    <source>
        <dbReference type="Pfam" id="PF13458"/>
    </source>
</evidence>